<dbReference type="Gene3D" id="3.40.50.300">
    <property type="entry name" value="P-loop containing nucleotide triphosphate hydrolases"/>
    <property type="match status" value="1"/>
</dbReference>
<dbReference type="GO" id="GO:0008270">
    <property type="term" value="F:zinc ion binding"/>
    <property type="evidence" value="ECO:0007669"/>
    <property type="project" value="InterPro"/>
</dbReference>
<dbReference type="OrthoDB" id="9763644at2"/>
<protein>
    <submittedName>
        <fullName evidence="2">Twinkle protein</fullName>
    </submittedName>
</protein>
<sequence>MSEVVETGLPCPAPTCGSSDAFARYDDGHGYCFSCKHYETAEGEAPSSAPKQPKDKSLVPFGHYQAIPARSLNEATCEKFGYFIAEDDRGQKVQVAPYRNKAGQIVGQKVRSAGKKFRTTGDFKDATLFGQHLWRDGGKRILVVEGEIDAMSAYQMLGNWPVVSIPNGAQSAAKAVKASLEFLESYDVVIFGFDMDEPGREAVDECVRLLTPGKAHVMELPVKDANEMLVDGRIKEFVSAFWEARLYRPDGIVNGLDLWDQLTTEIELGRPYPWASLNDVTYGERFGELVTWTSGSGMGKSTAVAEIGYARLLEGQNVGYVALEENVRRSAQRMVGLHLNKPIHLPGNEVSKDELRRAYEETLGTGRFFTFDHFGSIQSESILSKLRFLAVGCGCRTIILDHLSIIVSGMEDNDDERKTIDRLMTNLRSLVEETGVSMHLVSHLRRPSGDKGHEQGAEISLAHLRGSHSIVQLSDIVIGLERNQQSEEDEVRDVANFRVLKNRYSGITGLAGSVRYDRVTGRLVPYVPEELALDDDLGSDF</sequence>
<dbReference type="RefSeq" id="WP_072338946.1">
    <property type="nucleotide sequence ID" value="NZ_FPKU01000001.1"/>
</dbReference>
<dbReference type="CDD" id="cd19483">
    <property type="entry name" value="RecA-like_Gp4D_helicase"/>
    <property type="match status" value="1"/>
</dbReference>
<dbReference type="Gene3D" id="2.20.25.10">
    <property type="match status" value="1"/>
</dbReference>
<name>A0A1K2HVC5_9HYPH</name>
<reference evidence="2 3" key="1">
    <citation type="submission" date="2016-11" db="EMBL/GenBank/DDBJ databases">
        <authorList>
            <person name="Jaros S."/>
            <person name="Januszkiewicz K."/>
            <person name="Wedrychowicz H."/>
        </authorList>
    </citation>
    <scope>NUCLEOTIDE SEQUENCE [LARGE SCALE GENOMIC DNA]</scope>
    <source>
        <strain evidence="2 3">ATCC 23634</strain>
    </source>
</reference>
<dbReference type="GO" id="GO:0043139">
    <property type="term" value="F:5'-3' DNA helicase activity"/>
    <property type="evidence" value="ECO:0007669"/>
    <property type="project" value="InterPro"/>
</dbReference>
<dbReference type="Gene3D" id="2.20.25.180">
    <property type="match status" value="1"/>
</dbReference>
<dbReference type="GO" id="GO:0005524">
    <property type="term" value="F:ATP binding"/>
    <property type="evidence" value="ECO:0007669"/>
    <property type="project" value="InterPro"/>
</dbReference>
<gene>
    <name evidence="2" type="ORF">SAMN02983003_0639</name>
</gene>
<dbReference type="Gene3D" id="3.40.1360.10">
    <property type="match status" value="1"/>
</dbReference>
<evidence type="ECO:0000313" key="3">
    <source>
        <dbReference type="Proteomes" id="UP000183447"/>
    </source>
</evidence>
<dbReference type="STRING" id="665118.SAMN02983003_0639"/>
<dbReference type="GO" id="GO:0003697">
    <property type="term" value="F:single-stranded DNA binding"/>
    <property type="evidence" value="ECO:0007669"/>
    <property type="project" value="InterPro"/>
</dbReference>
<evidence type="ECO:0000313" key="2">
    <source>
        <dbReference type="EMBL" id="SFZ81695.1"/>
    </source>
</evidence>
<dbReference type="SUPFAM" id="SSF52540">
    <property type="entry name" value="P-loop containing nucleoside triphosphate hydrolases"/>
    <property type="match status" value="1"/>
</dbReference>
<dbReference type="SUPFAM" id="SSF56731">
    <property type="entry name" value="DNA primase core"/>
    <property type="match status" value="1"/>
</dbReference>
<dbReference type="Pfam" id="PF03796">
    <property type="entry name" value="DnaB_C"/>
    <property type="match status" value="1"/>
</dbReference>
<organism evidence="2 3">
    <name type="scientific">Devosia enhydra</name>
    <dbReference type="NCBI Taxonomy" id="665118"/>
    <lineage>
        <taxon>Bacteria</taxon>
        <taxon>Pseudomonadati</taxon>
        <taxon>Pseudomonadota</taxon>
        <taxon>Alphaproteobacteria</taxon>
        <taxon>Hyphomicrobiales</taxon>
        <taxon>Devosiaceae</taxon>
        <taxon>Devosia</taxon>
    </lineage>
</organism>
<accession>A0A1K2HVC5</accession>
<dbReference type="InterPro" id="IPR027417">
    <property type="entry name" value="P-loop_NTPase"/>
</dbReference>
<dbReference type="Pfam" id="PF21268">
    <property type="entry name" value="Helic-prim_T7_N"/>
    <property type="match status" value="1"/>
</dbReference>
<dbReference type="GO" id="GO:0006260">
    <property type="term" value="P:DNA replication"/>
    <property type="evidence" value="ECO:0007669"/>
    <property type="project" value="InterPro"/>
</dbReference>
<dbReference type="Pfam" id="PF13155">
    <property type="entry name" value="Toprim_2"/>
    <property type="match status" value="1"/>
</dbReference>
<dbReference type="InterPro" id="IPR048774">
    <property type="entry name" value="Helic-prim_T7_N"/>
</dbReference>
<dbReference type="AlphaFoldDB" id="A0A1K2HVC5"/>
<dbReference type="InterPro" id="IPR013237">
    <property type="entry name" value="Phage_T7_Gp4_N"/>
</dbReference>
<dbReference type="PROSITE" id="PS51199">
    <property type="entry name" value="SF4_HELICASE"/>
    <property type="match status" value="1"/>
</dbReference>
<dbReference type="PANTHER" id="PTHR12873">
    <property type="entry name" value="T7-LIKE MITOCHONDRIAL DNA HELICASE"/>
    <property type="match status" value="1"/>
</dbReference>
<dbReference type="HAMAP" id="MF_04154">
    <property type="entry name" value="Helic_Prim_T7"/>
    <property type="match status" value="1"/>
</dbReference>
<keyword evidence="3" id="KW-1185">Reference proteome</keyword>
<dbReference type="Proteomes" id="UP000183447">
    <property type="component" value="Unassembled WGS sequence"/>
</dbReference>
<dbReference type="SMART" id="SM00778">
    <property type="entry name" value="Prim_Zn_Ribbon"/>
    <property type="match status" value="1"/>
</dbReference>
<dbReference type="InterPro" id="IPR046394">
    <property type="entry name" value="Helic_Prim_T7"/>
</dbReference>
<feature type="domain" description="SF4 helicase" evidence="1">
    <location>
        <begin position="263"/>
        <end position="529"/>
    </location>
</feature>
<dbReference type="InterPro" id="IPR027032">
    <property type="entry name" value="Twinkle-like"/>
</dbReference>
<dbReference type="SUPFAM" id="SSF57783">
    <property type="entry name" value="Zinc beta-ribbon"/>
    <property type="match status" value="1"/>
</dbReference>
<dbReference type="EMBL" id="FPKU01000001">
    <property type="protein sequence ID" value="SFZ81695.1"/>
    <property type="molecule type" value="Genomic_DNA"/>
</dbReference>
<proteinExistence type="inferred from homology"/>
<dbReference type="InterPro" id="IPR006171">
    <property type="entry name" value="TOPRIM_dom"/>
</dbReference>
<dbReference type="SMART" id="SM00493">
    <property type="entry name" value="TOPRIM"/>
    <property type="match status" value="1"/>
</dbReference>
<evidence type="ECO:0000259" key="1">
    <source>
        <dbReference type="PROSITE" id="PS51199"/>
    </source>
</evidence>
<dbReference type="InterPro" id="IPR007694">
    <property type="entry name" value="DNA_helicase_DnaB-like_C"/>
</dbReference>
<dbReference type="PANTHER" id="PTHR12873:SF0">
    <property type="entry name" value="TWINKLE MTDNA HELICASE"/>
    <property type="match status" value="1"/>
</dbReference>